<gene>
    <name evidence="4" type="primary">LOC117367869</name>
</gene>
<dbReference type="InterPro" id="IPR019180">
    <property type="entry name" value="Oxidoreductase-like_N"/>
</dbReference>
<dbReference type="PANTHER" id="PTHR21193">
    <property type="entry name" value="OXIDOREDUCTASE-LIKE DOMAIN-CONTAINING PROTEIN 1"/>
    <property type="match status" value="1"/>
</dbReference>
<dbReference type="Pfam" id="PF09791">
    <property type="entry name" value="Oxidored-like"/>
    <property type="match status" value="1"/>
</dbReference>
<evidence type="ECO:0000313" key="4">
    <source>
        <dbReference type="RefSeq" id="XP_033816801.1"/>
    </source>
</evidence>
<dbReference type="OrthoDB" id="10064411at2759"/>
<dbReference type="AlphaFoldDB" id="A0A6P8SPD2"/>
<organism evidence="3 4">
    <name type="scientific">Geotrypetes seraphini</name>
    <name type="common">Gaboon caecilian</name>
    <name type="synonym">Caecilia seraphini</name>
    <dbReference type="NCBI Taxonomy" id="260995"/>
    <lineage>
        <taxon>Eukaryota</taxon>
        <taxon>Metazoa</taxon>
        <taxon>Chordata</taxon>
        <taxon>Craniata</taxon>
        <taxon>Vertebrata</taxon>
        <taxon>Euteleostomi</taxon>
        <taxon>Amphibia</taxon>
        <taxon>Gymnophiona</taxon>
        <taxon>Geotrypetes</taxon>
    </lineage>
</organism>
<feature type="region of interest" description="Disordered" evidence="1">
    <location>
        <begin position="65"/>
        <end position="104"/>
    </location>
</feature>
<dbReference type="KEGG" id="gsh:117367869"/>
<dbReference type="GO" id="GO:0005739">
    <property type="term" value="C:mitochondrion"/>
    <property type="evidence" value="ECO:0007669"/>
    <property type="project" value="TreeGrafter"/>
</dbReference>
<sequence>MRLARAVRGILGTGTVSLGLLETRGLPCHWRRRPWRMPVPCSGPMSDYHYCKVFSVSKRLYTKSKNTTDCTEDSETQPKSEGLEQESDFEAKTSNSEADSLPPPSLTPPAHCCMSACQNCVWIQYAEDMLKYYQDGGEKALKALEEHVHDENIKTFIKMEIKLRMKSGDT</sequence>
<dbReference type="GeneID" id="117367869"/>
<name>A0A6P8SPD2_GEOSA</name>
<evidence type="ECO:0000256" key="1">
    <source>
        <dbReference type="SAM" id="MobiDB-lite"/>
    </source>
</evidence>
<proteinExistence type="predicted"/>
<keyword evidence="3" id="KW-1185">Reference proteome</keyword>
<dbReference type="PANTHER" id="PTHR21193:SF3">
    <property type="entry name" value="OXIDOREDUCTASE-LIKE DOMAIN-CONTAINING PROTEIN 1"/>
    <property type="match status" value="1"/>
</dbReference>
<evidence type="ECO:0000313" key="3">
    <source>
        <dbReference type="Proteomes" id="UP000515159"/>
    </source>
</evidence>
<feature type="domain" description="Oxidoreductase-like" evidence="2">
    <location>
        <begin position="106"/>
        <end position="134"/>
    </location>
</feature>
<dbReference type="RefSeq" id="XP_033816801.1">
    <property type="nucleotide sequence ID" value="XM_033960910.1"/>
</dbReference>
<dbReference type="InterPro" id="IPR039251">
    <property type="entry name" value="OXLD1"/>
</dbReference>
<reference evidence="4" key="1">
    <citation type="submission" date="2025-08" db="UniProtKB">
        <authorList>
            <consortium name="RefSeq"/>
        </authorList>
    </citation>
    <scope>IDENTIFICATION</scope>
</reference>
<evidence type="ECO:0000259" key="2">
    <source>
        <dbReference type="Pfam" id="PF09791"/>
    </source>
</evidence>
<dbReference type="Proteomes" id="UP000515159">
    <property type="component" value="Chromosome 10"/>
</dbReference>
<protein>
    <submittedName>
        <fullName evidence="4">Oxidoreductase-like domain-containing protein 1 isoform X1</fullName>
    </submittedName>
</protein>
<dbReference type="InParanoid" id="A0A6P8SPD2"/>
<accession>A0A6P8SPD2</accession>